<reference evidence="3" key="1">
    <citation type="submission" date="2014-05" db="EMBL/GenBank/DDBJ databases">
        <title>Key roles for freshwater Actinobacteria revealed by deep metagenomic sequencing.</title>
        <authorList>
            <person name="Ghai R."/>
            <person name="Mizuno C.M."/>
            <person name="Picazo A."/>
            <person name="Camacho A."/>
            <person name="Rodriguez-Valera F."/>
        </authorList>
    </citation>
    <scope>NUCLEOTIDE SEQUENCE</scope>
</reference>
<accession>A0A094Q323</accession>
<dbReference type="InterPro" id="IPR029057">
    <property type="entry name" value="PRTase-like"/>
</dbReference>
<dbReference type="InterPro" id="IPR051910">
    <property type="entry name" value="ComF/GntX_DNA_util-trans"/>
</dbReference>
<dbReference type="SUPFAM" id="SSF53271">
    <property type="entry name" value="PRTase-like"/>
    <property type="match status" value="1"/>
</dbReference>
<dbReference type="AlphaFoldDB" id="A0A094Q323"/>
<protein>
    <recommendedName>
        <fullName evidence="2">Phosphoribosyltransferase domain-containing protein</fullName>
    </recommendedName>
</protein>
<evidence type="ECO:0000256" key="1">
    <source>
        <dbReference type="ARBA" id="ARBA00008007"/>
    </source>
</evidence>
<feature type="domain" description="Phosphoribosyltransferase" evidence="2">
    <location>
        <begin position="111"/>
        <end position="184"/>
    </location>
</feature>
<evidence type="ECO:0000259" key="2">
    <source>
        <dbReference type="Pfam" id="PF00156"/>
    </source>
</evidence>
<comment type="similarity">
    <text evidence="1">Belongs to the ComF/GntX family.</text>
</comment>
<dbReference type="Gene3D" id="3.40.50.2020">
    <property type="match status" value="1"/>
</dbReference>
<sequence length="190" mass="20664">MWHPHIYRTQVTSRVNTFPVYSAVEYSSVAARVLLSSKESGLSDADQLIVQALTHSLSYLYGEIGIADLVPVPSRKMATRRRGRDFISAHTAVLAKSHVVSSVPTRPLLRHIRSVKDQSSLNAKERQSNLDGSLECMKKAERAGIPVIIVDDVITTGATLREAGRALHAGGFTVIGAVTACVAKPLRYSQ</sequence>
<name>A0A094Q323_9ZZZZ</name>
<comment type="caution">
    <text evidence="3">The sequence shown here is derived from an EMBL/GenBank/DDBJ whole genome shotgun (WGS) entry which is preliminary data.</text>
</comment>
<evidence type="ECO:0000313" key="3">
    <source>
        <dbReference type="EMBL" id="KGA18495.1"/>
    </source>
</evidence>
<proteinExistence type="inferred from homology"/>
<dbReference type="PANTHER" id="PTHR47505:SF1">
    <property type="entry name" value="DNA UTILIZATION PROTEIN YHGH"/>
    <property type="match status" value="1"/>
</dbReference>
<dbReference type="InterPro" id="IPR000836">
    <property type="entry name" value="PRTase_dom"/>
</dbReference>
<dbReference type="CDD" id="cd06223">
    <property type="entry name" value="PRTases_typeI"/>
    <property type="match status" value="1"/>
</dbReference>
<organism evidence="3">
    <name type="scientific">freshwater metagenome</name>
    <dbReference type="NCBI Taxonomy" id="449393"/>
    <lineage>
        <taxon>unclassified sequences</taxon>
        <taxon>metagenomes</taxon>
        <taxon>ecological metagenomes</taxon>
    </lineage>
</organism>
<dbReference type="Pfam" id="PF00156">
    <property type="entry name" value="Pribosyltran"/>
    <property type="match status" value="1"/>
</dbReference>
<dbReference type="EMBL" id="JNSK01000024">
    <property type="protein sequence ID" value="KGA18495.1"/>
    <property type="molecule type" value="Genomic_DNA"/>
</dbReference>
<dbReference type="PANTHER" id="PTHR47505">
    <property type="entry name" value="DNA UTILIZATION PROTEIN YHGH"/>
    <property type="match status" value="1"/>
</dbReference>
<gene>
    <name evidence="3" type="ORF">GM50_8575</name>
</gene>